<dbReference type="EMBL" id="MN740430">
    <property type="protein sequence ID" value="QHU05957.1"/>
    <property type="molecule type" value="Genomic_DNA"/>
</dbReference>
<sequence>MYYTTFLWIILNIIISIFIIYMLHTLWIYILDTYSTKKTKNIVNTQVNKYKKIINELQENNITNIQGSQTHEGRSKIEVESMDEVLTKYMQDELL</sequence>
<reference evidence="2" key="1">
    <citation type="journal article" date="2020" name="Nature">
        <title>Giant virus diversity and host interactions through global metagenomics.</title>
        <authorList>
            <person name="Schulz F."/>
            <person name="Roux S."/>
            <person name="Paez-Espino D."/>
            <person name="Jungbluth S."/>
            <person name="Walsh D.A."/>
            <person name="Denef V.J."/>
            <person name="McMahon K.D."/>
            <person name="Konstantinidis K.T."/>
            <person name="Eloe-Fadrosh E.A."/>
            <person name="Kyrpides N.C."/>
            <person name="Woyke T."/>
        </authorList>
    </citation>
    <scope>NUCLEOTIDE SEQUENCE</scope>
    <source>
        <strain evidence="2">GVMAG-M-3300027747-57</strain>
    </source>
</reference>
<proteinExistence type="predicted"/>
<evidence type="ECO:0000256" key="1">
    <source>
        <dbReference type="SAM" id="Phobius"/>
    </source>
</evidence>
<organism evidence="2">
    <name type="scientific">viral metagenome</name>
    <dbReference type="NCBI Taxonomy" id="1070528"/>
    <lineage>
        <taxon>unclassified sequences</taxon>
        <taxon>metagenomes</taxon>
        <taxon>organismal metagenomes</taxon>
    </lineage>
</organism>
<feature type="transmembrane region" description="Helical" evidence="1">
    <location>
        <begin position="6"/>
        <end position="30"/>
    </location>
</feature>
<accession>A0A6C0JNC9</accession>
<keyword evidence="1" id="KW-0472">Membrane</keyword>
<keyword evidence="1" id="KW-1133">Transmembrane helix</keyword>
<dbReference type="AlphaFoldDB" id="A0A6C0JNC9"/>
<evidence type="ECO:0000313" key="2">
    <source>
        <dbReference type="EMBL" id="QHU05957.1"/>
    </source>
</evidence>
<keyword evidence="1" id="KW-0812">Transmembrane</keyword>
<name>A0A6C0JNC9_9ZZZZ</name>
<protein>
    <submittedName>
        <fullName evidence="2">Uncharacterized protein</fullName>
    </submittedName>
</protein>